<proteinExistence type="predicted"/>
<sequence length="117" mass="14089">MDWLMIYDNYLNHYFNSLDRKFDSLEALMRNNQELEEKSWKLVREMETTKESFSIGPVLQKLRDMLEGILDDCKILFSETLDFLHKNRIGFMKGQYLVISTKHLFRMAIEAVFWQVV</sequence>
<dbReference type="EMBL" id="JAAGAX010000013">
    <property type="protein sequence ID" value="KAF2294914.1"/>
    <property type="molecule type" value="Genomic_DNA"/>
</dbReference>
<keyword evidence="3" id="KW-1185">Reference proteome</keyword>
<gene>
    <name evidence="2" type="ORF">GH714_026997</name>
</gene>
<protein>
    <submittedName>
        <fullName evidence="2">Uncharacterized protein</fullName>
    </submittedName>
</protein>
<evidence type="ECO:0000256" key="1">
    <source>
        <dbReference type="SAM" id="Coils"/>
    </source>
</evidence>
<dbReference type="Proteomes" id="UP000467840">
    <property type="component" value="Chromosome 7"/>
</dbReference>
<dbReference type="AlphaFoldDB" id="A0A6A6L1Z5"/>
<comment type="caution">
    <text evidence="2">The sequence shown here is derived from an EMBL/GenBank/DDBJ whole genome shotgun (WGS) entry which is preliminary data.</text>
</comment>
<evidence type="ECO:0000313" key="3">
    <source>
        <dbReference type="Proteomes" id="UP000467840"/>
    </source>
</evidence>
<reference evidence="2 3" key="1">
    <citation type="journal article" date="2020" name="Mol. Plant">
        <title>The Chromosome-Based Rubber Tree Genome Provides New Insights into Spurge Genome Evolution and Rubber Biosynthesis.</title>
        <authorList>
            <person name="Liu J."/>
            <person name="Shi C."/>
            <person name="Shi C.C."/>
            <person name="Li W."/>
            <person name="Zhang Q.J."/>
            <person name="Zhang Y."/>
            <person name="Li K."/>
            <person name="Lu H.F."/>
            <person name="Shi C."/>
            <person name="Zhu S.T."/>
            <person name="Xiao Z.Y."/>
            <person name="Nan H."/>
            <person name="Yue Y."/>
            <person name="Zhu X.G."/>
            <person name="Wu Y."/>
            <person name="Hong X.N."/>
            <person name="Fan G.Y."/>
            <person name="Tong Y."/>
            <person name="Zhang D."/>
            <person name="Mao C.L."/>
            <person name="Liu Y.L."/>
            <person name="Hao S.J."/>
            <person name="Liu W.Q."/>
            <person name="Lv M.Q."/>
            <person name="Zhang H.B."/>
            <person name="Liu Y."/>
            <person name="Hu-Tang G.R."/>
            <person name="Wang J.P."/>
            <person name="Wang J.H."/>
            <person name="Sun Y.H."/>
            <person name="Ni S.B."/>
            <person name="Chen W.B."/>
            <person name="Zhang X.C."/>
            <person name="Jiao Y.N."/>
            <person name="Eichler E.E."/>
            <person name="Li G.H."/>
            <person name="Liu X."/>
            <person name="Gao L.Z."/>
        </authorList>
    </citation>
    <scope>NUCLEOTIDE SEQUENCE [LARGE SCALE GENOMIC DNA]</scope>
    <source>
        <strain evidence="3">cv. GT1</strain>
        <tissue evidence="2">Leaf</tissue>
    </source>
</reference>
<organism evidence="2 3">
    <name type="scientific">Hevea brasiliensis</name>
    <name type="common">Para rubber tree</name>
    <name type="synonym">Siphonia brasiliensis</name>
    <dbReference type="NCBI Taxonomy" id="3981"/>
    <lineage>
        <taxon>Eukaryota</taxon>
        <taxon>Viridiplantae</taxon>
        <taxon>Streptophyta</taxon>
        <taxon>Embryophyta</taxon>
        <taxon>Tracheophyta</taxon>
        <taxon>Spermatophyta</taxon>
        <taxon>Magnoliopsida</taxon>
        <taxon>eudicotyledons</taxon>
        <taxon>Gunneridae</taxon>
        <taxon>Pentapetalae</taxon>
        <taxon>rosids</taxon>
        <taxon>fabids</taxon>
        <taxon>Malpighiales</taxon>
        <taxon>Euphorbiaceae</taxon>
        <taxon>Crotonoideae</taxon>
        <taxon>Micrandreae</taxon>
        <taxon>Hevea</taxon>
    </lineage>
</organism>
<evidence type="ECO:0000313" key="2">
    <source>
        <dbReference type="EMBL" id="KAF2294914.1"/>
    </source>
</evidence>
<accession>A0A6A6L1Z5</accession>
<keyword evidence="1" id="KW-0175">Coiled coil</keyword>
<name>A0A6A6L1Z5_HEVBR</name>
<feature type="coiled-coil region" evidence="1">
    <location>
        <begin position="18"/>
        <end position="45"/>
    </location>
</feature>